<name>A0AAD7QRR0_9ASCO</name>
<evidence type="ECO:0000259" key="1">
    <source>
        <dbReference type="Pfam" id="PF13391"/>
    </source>
</evidence>
<keyword evidence="3" id="KW-1185">Reference proteome</keyword>
<comment type="caution">
    <text evidence="2">The sequence shown here is derived from an EMBL/GenBank/DDBJ whole genome shotgun (WGS) entry which is preliminary data.</text>
</comment>
<sequence>MSSSAHDNDSNRKSLVNALITILRLSPFPLTFEYANKRETDARPIALALFEWGYSPQSLSDLELLTDTSEKIACLLQLLSPVGASFTSIKAVIGVIPTGSFTWQDVSDGFHRVDFLKTTVADWTRDMYVELLISMKAKGKTPTPSDGRTASRNQADFKKELLERDGICSVVGGVMEDSEIVPSTPQPPHGSETLTAAHIIPFSASSRSRLRYLLSTLAGQDRDLMESLSTVHINDPPNGLLLDSMSHKAFDKYRFGVQYRDKQYRIRSLVRENLLPEPVLRHNDGDELLFGQGPLNDAVPSALFCNVRLAIGRVLHESGSAITIDEILEDEKKFNDGNVEGEYWSRVSAAYLQRELRDLPRIDEGIRLQDDEMDSDYEEHIPSARLHFLCT</sequence>
<dbReference type="AlphaFoldDB" id="A0AAD7QRR0"/>
<dbReference type="Proteomes" id="UP001217417">
    <property type="component" value="Unassembled WGS sequence"/>
</dbReference>
<reference evidence="2" key="1">
    <citation type="submission" date="2023-03" db="EMBL/GenBank/DDBJ databases">
        <title>Near-Complete genome sequence of Lipomyces tetrasporous NRRL Y-64009, an oleaginous yeast capable of growing on lignocellulosic hydrolysates.</title>
        <authorList>
            <consortium name="Lawrence Berkeley National Laboratory"/>
            <person name="Jagtap S.S."/>
            <person name="Liu J.-J."/>
            <person name="Walukiewicz H.E."/>
            <person name="Pangilinan J."/>
            <person name="Lipzen A."/>
            <person name="Ahrendt S."/>
            <person name="Koriabine M."/>
            <person name="Cobaugh K."/>
            <person name="Salamov A."/>
            <person name="Yoshinaga Y."/>
            <person name="Ng V."/>
            <person name="Daum C."/>
            <person name="Grigoriev I.V."/>
            <person name="Slininger P.J."/>
            <person name="Dien B.S."/>
            <person name="Jin Y.-S."/>
            <person name="Rao C.V."/>
        </authorList>
    </citation>
    <scope>NUCLEOTIDE SEQUENCE</scope>
    <source>
        <strain evidence="2">NRRL Y-64009</strain>
    </source>
</reference>
<feature type="domain" description="HNH nuclease" evidence="1">
    <location>
        <begin position="193"/>
        <end position="257"/>
    </location>
</feature>
<organism evidence="2 3">
    <name type="scientific">Lipomyces tetrasporus</name>
    <dbReference type="NCBI Taxonomy" id="54092"/>
    <lineage>
        <taxon>Eukaryota</taxon>
        <taxon>Fungi</taxon>
        <taxon>Dikarya</taxon>
        <taxon>Ascomycota</taxon>
        <taxon>Saccharomycotina</taxon>
        <taxon>Lipomycetes</taxon>
        <taxon>Lipomycetales</taxon>
        <taxon>Lipomycetaceae</taxon>
        <taxon>Lipomyces</taxon>
    </lineage>
</organism>
<accession>A0AAD7QRR0</accession>
<proteinExistence type="predicted"/>
<dbReference type="InterPro" id="IPR003615">
    <property type="entry name" value="HNH_nuc"/>
</dbReference>
<gene>
    <name evidence="2" type="ORF">POJ06DRAFT_252088</name>
</gene>
<protein>
    <recommendedName>
        <fullName evidence="1">HNH nuclease domain-containing protein</fullName>
    </recommendedName>
</protein>
<dbReference type="GeneID" id="80882648"/>
<dbReference type="Pfam" id="PF13391">
    <property type="entry name" value="HNH_2"/>
    <property type="match status" value="1"/>
</dbReference>
<evidence type="ECO:0000313" key="3">
    <source>
        <dbReference type="Proteomes" id="UP001217417"/>
    </source>
</evidence>
<evidence type="ECO:0000313" key="2">
    <source>
        <dbReference type="EMBL" id="KAJ8100220.1"/>
    </source>
</evidence>
<dbReference type="RefSeq" id="XP_056043670.1">
    <property type="nucleotide sequence ID" value="XM_056187482.1"/>
</dbReference>
<dbReference type="EMBL" id="JARPMG010000005">
    <property type="protein sequence ID" value="KAJ8100220.1"/>
    <property type="molecule type" value="Genomic_DNA"/>
</dbReference>